<dbReference type="Proteomes" id="UP000664534">
    <property type="component" value="Unassembled WGS sequence"/>
</dbReference>
<keyword evidence="2" id="KW-1185">Reference proteome</keyword>
<comment type="caution">
    <text evidence="1">The sequence shown here is derived from an EMBL/GenBank/DDBJ whole genome shotgun (WGS) entry which is preliminary data.</text>
</comment>
<dbReference type="Gene3D" id="3.40.50.1820">
    <property type="entry name" value="alpha/beta hydrolase"/>
    <property type="match status" value="1"/>
</dbReference>
<organism evidence="1 2">
    <name type="scientific">Imshaugia aleurites</name>
    <dbReference type="NCBI Taxonomy" id="172621"/>
    <lineage>
        <taxon>Eukaryota</taxon>
        <taxon>Fungi</taxon>
        <taxon>Dikarya</taxon>
        <taxon>Ascomycota</taxon>
        <taxon>Pezizomycotina</taxon>
        <taxon>Lecanoromycetes</taxon>
        <taxon>OSLEUM clade</taxon>
        <taxon>Lecanoromycetidae</taxon>
        <taxon>Lecanorales</taxon>
        <taxon>Lecanorineae</taxon>
        <taxon>Parmeliaceae</taxon>
        <taxon>Imshaugia</taxon>
    </lineage>
</organism>
<evidence type="ECO:0000313" key="1">
    <source>
        <dbReference type="EMBL" id="CAF9941809.1"/>
    </source>
</evidence>
<evidence type="ECO:0000313" key="2">
    <source>
        <dbReference type="Proteomes" id="UP000664534"/>
    </source>
</evidence>
<dbReference type="AlphaFoldDB" id="A0A8H3PJG9"/>
<name>A0A8H3PJG9_9LECA</name>
<evidence type="ECO:0008006" key="3">
    <source>
        <dbReference type="Google" id="ProtNLM"/>
    </source>
</evidence>
<dbReference type="OrthoDB" id="2147163at2759"/>
<dbReference type="PANTHER" id="PTHR47668">
    <property type="entry name" value="DIENELACTONE HYDROLASE FAMILY PROTEIN (AFU_ORTHOLOGUE AFUA_6G01940)"/>
    <property type="match status" value="1"/>
</dbReference>
<accession>A0A8H3PJG9</accession>
<sequence length="240" mass="25926">MSTAQACCNVPPIEVDYAPKGTYITVQGMKTYKTGPSDASTAILIIGDIYGGGTQVLQGADILAYGGHSSHQYTVYYPDFLRGQYAQHEWFTSNTSENQMRMGDYFQGPANPGKALEAIPGAIKEIEDDHGGTIKKWAVATIAAGTSTAFAAVVSAHPAMVDPKDASSISVPFALLLSKDENADACNGFVAGLKGDKYVEKFDDMPHGWMAARGDLDDANVKEQYKRGYEATLEFFHKYL</sequence>
<gene>
    <name evidence="1" type="ORF">IMSHALPRED_002910</name>
</gene>
<dbReference type="EMBL" id="CAJPDT010000158">
    <property type="protein sequence ID" value="CAF9941809.1"/>
    <property type="molecule type" value="Genomic_DNA"/>
</dbReference>
<reference evidence="1" key="1">
    <citation type="submission" date="2021-03" db="EMBL/GenBank/DDBJ databases">
        <authorList>
            <person name="Tagirdzhanova G."/>
        </authorList>
    </citation>
    <scope>NUCLEOTIDE SEQUENCE</scope>
</reference>
<dbReference type="SUPFAM" id="SSF53474">
    <property type="entry name" value="alpha/beta-Hydrolases"/>
    <property type="match status" value="1"/>
</dbReference>
<protein>
    <recommendedName>
        <fullName evidence="3">Dienelactone hydrolase domain-containing protein</fullName>
    </recommendedName>
</protein>
<proteinExistence type="predicted"/>
<dbReference type="PANTHER" id="PTHR47668:SF1">
    <property type="entry name" value="DIENELACTONE HYDROLASE DOMAIN-CONTAINING PROTEIN-RELATED"/>
    <property type="match status" value="1"/>
</dbReference>
<dbReference type="InterPro" id="IPR029058">
    <property type="entry name" value="AB_hydrolase_fold"/>
</dbReference>